<evidence type="ECO:0000313" key="3">
    <source>
        <dbReference type="Proteomes" id="UP000326268"/>
    </source>
</evidence>
<dbReference type="PANTHER" id="PTHR40265">
    <property type="entry name" value="BLL2707 PROTEIN"/>
    <property type="match status" value="1"/>
</dbReference>
<dbReference type="InterPro" id="IPR029068">
    <property type="entry name" value="Glyas_Bleomycin-R_OHBP_Dase"/>
</dbReference>
<protein>
    <submittedName>
        <fullName evidence="2">Glyoxalase-like domain-containing protein</fullName>
    </submittedName>
</protein>
<proteinExistence type="predicted"/>
<dbReference type="InterPro" id="IPR025870">
    <property type="entry name" value="Glyoxalase-like_dom"/>
</dbReference>
<evidence type="ECO:0000313" key="2">
    <source>
        <dbReference type="EMBL" id="KAE8369539.1"/>
    </source>
</evidence>
<sequence length="266" mass="29352">MSRPTLDHIVILIPHDDLLTLSDRLQPYFVIAPGGTHADGLTSNKLILLPDGVYIEFIAFAKDADPEQRRKHRWGNLKENTIIDWALTLPSESDFAAVQQRVLDSSAGFSYQDPIPGGRKREDGVSLEWAISAASDTQGSAIIPGHLPFWCFDRTPRHLRVPYQEQFELTQHPSGVLGISSVSVSVPEARVSDLSTVYDAIYPSDGSTGLAPRNWHYEVPAGLQEGRHTISLSANEGEAAVTLTLYGEMQWQVELLPGLTVTVERI</sequence>
<dbReference type="EMBL" id="ML737573">
    <property type="protein sequence ID" value="KAE8369539.1"/>
    <property type="molecule type" value="Genomic_DNA"/>
</dbReference>
<evidence type="ECO:0000259" key="1">
    <source>
        <dbReference type="Pfam" id="PF13468"/>
    </source>
</evidence>
<reference evidence="2 3" key="1">
    <citation type="submission" date="2019-04" db="EMBL/GenBank/DDBJ databases">
        <title>Friends and foes A comparative genomics studyof 23 Aspergillus species from section Flavi.</title>
        <authorList>
            <consortium name="DOE Joint Genome Institute"/>
            <person name="Kjaerbolling I."/>
            <person name="Vesth T."/>
            <person name="Frisvad J.C."/>
            <person name="Nybo J.L."/>
            <person name="Theobald S."/>
            <person name="Kildgaard S."/>
            <person name="Isbrandt T."/>
            <person name="Kuo A."/>
            <person name="Sato A."/>
            <person name="Lyhne E.K."/>
            <person name="Kogle M.E."/>
            <person name="Wiebenga A."/>
            <person name="Kun R.S."/>
            <person name="Lubbers R.J."/>
            <person name="Makela M.R."/>
            <person name="Barry K."/>
            <person name="Chovatia M."/>
            <person name="Clum A."/>
            <person name="Daum C."/>
            <person name="Haridas S."/>
            <person name="He G."/>
            <person name="LaButti K."/>
            <person name="Lipzen A."/>
            <person name="Mondo S."/>
            <person name="Riley R."/>
            <person name="Salamov A."/>
            <person name="Simmons B.A."/>
            <person name="Magnuson J.K."/>
            <person name="Henrissat B."/>
            <person name="Mortensen U.H."/>
            <person name="Larsen T.O."/>
            <person name="Devries R.P."/>
            <person name="Grigoriev I.V."/>
            <person name="Machida M."/>
            <person name="Baker S.E."/>
            <person name="Andersen M.R."/>
        </authorList>
    </citation>
    <scope>NUCLEOTIDE SEQUENCE [LARGE SCALE GENOMIC DNA]</scope>
    <source>
        <strain evidence="2 3">CBS 763.97</strain>
    </source>
</reference>
<feature type="domain" description="Glyoxalase-like" evidence="1">
    <location>
        <begin position="6"/>
        <end position="190"/>
    </location>
</feature>
<dbReference type="OrthoDB" id="408973at2759"/>
<organism evidence="2 3">
    <name type="scientific">Aspergillus caelatus</name>
    <dbReference type="NCBI Taxonomy" id="61420"/>
    <lineage>
        <taxon>Eukaryota</taxon>
        <taxon>Fungi</taxon>
        <taxon>Dikarya</taxon>
        <taxon>Ascomycota</taxon>
        <taxon>Pezizomycotina</taxon>
        <taxon>Eurotiomycetes</taxon>
        <taxon>Eurotiomycetidae</taxon>
        <taxon>Eurotiales</taxon>
        <taxon>Aspergillaceae</taxon>
        <taxon>Aspergillus</taxon>
        <taxon>Aspergillus subgen. Circumdati</taxon>
    </lineage>
</organism>
<name>A0A5N7AKL8_9EURO</name>
<keyword evidence="3" id="KW-1185">Reference proteome</keyword>
<dbReference type="RefSeq" id="XP_031932620.1">
    <property type="nucleotide sequence ID" value="XM_032065206.1"/>
</dbReference>
<dbReference type="Proteomes" id="UP000326268">
    <property type="component" value="Unassembled WGS sequence"/>
</dbReference>
<dbReference type="GeneID" id="43649652"/>
<accession>A0A5N7AKL8</accession>
<dbReference type="AlphaFoldDB" id="A0A5N7AKL8"/>
<dbReference type="PANTHER" id="PTHR40265:SF1">
    <property type="entry name" value="GLYOXALASE-LIKE DOMAIN-CONTAINING PROTEIN"/>
    <property type="match status" value="1"/>
</dbReference>
<gene>
    <name evidence="2" type="ORF">BDV27DRAFT_120790</name>
</gene>
<dbReference type="Pfam" id="PF13468">
    <property type="entry name" value="Glyoxalase_3"/>
    <property type="match status" value="1"/>
</dbReference>
<dbReference type="Gene3D" id="3.10.180.10">
    <property type="entry name" value="2,3-Dihydroxybiphenyl 1,2-Dioxygenase, domain 1"/>
    <property type="match status" value="1"/>
</dbReference>